<keyword evidence="9" id="KW-0732">Signal</keyword>
<dbReference type="InterPro" id="IPR003423">
    <property type="entry name" value="OMP_efflux"/>
</dbReference>
<keyword evidence="5" id="KW-0812">Transmembrane</keyword>
<keyword evidence="7" id="KW-0998">Cell outer membrane</keyword>
<evidence type="ECO:0000256" key="6">
    <source>
        <dbReference type="ARBA" id="ARBA00023136"/>
    </source>
</evidence>
<evidence type="ECO:0000256" key="4">
    <source>
        <dbReference type="ARBA" id="ARBA00022452"/>
    </source>
</evidence>
<dbReference type="PANTHER" id="PTHR30026">
    <property type="entry name" value="OUTER MEMBRANE PROTEIN TOLC"/>
    <property type="match status" value="1"/>
</dbReference>
<dbReference type="PANTHER" id="PTHR30026:SF20">
    <property type="entry name" value="OUTER MEMBRANE PROTEIN TOLC"/>
    <property type="match status" value="1"/>
</dbReference>
<comment type="subcellular location">
    <subcellularLocation>
        <location evidence="1">Cell outer membrane</location>
    </subcellularLocation>
</comment>
<evidence type="ECO:0000313" key="10">
    <source>
        <dbReference type="EMBL" id="CRH08010.1"/>
    </source>
</evidence>
<keyword evidence="8" id="KW-0175">Coiled coil</keyword>
<evidence type="ECO:0000256" key="8">
    <source>
        <dbReference type="SAM" id="Coils"/>
    </source>
</evidence>
<dbReference type="AlphaFoldDB" id="A0A1S7LMC0"/>
<feature type="signal peptide" evidence="9">
    <location>
        <begin position="1"/>
        <end position="25"/>
    </location>
</feature>
<feature type="coiled-coil region" evidence="8">
    <location>
        <begin position="348"/>
        <end position="375"/>
    </location>
</feature>
<keyword evidence="6" id="KW-0472">Membrane</keyword>
<evidence type="ECO:0000256" key="5">
    <source>
        <dbReference type="ARBA" id="ARBA00022692"/>
    </source>
</evidence>
<keyword evidence="4" id="KW-1134">Transmembrane beta strand</keyword>
<gene>
    <name evidence="10" type="ORF">MAGMO_3882</name>
</gene>
<dbReference type="GO" id="GO:0015288">
    <property type="term" value="F:porin activity"/>
    <property type="evidence" value="ECO:0007669"/>
    <property type="project" value="TreeGrafter"/>
</dbReference>
<reference evidence="10" key="1">
    <citation type="submission" date="2015-04" db="EMBL/GenBank/DDBJ databases">
        <authorList>
            <person name="Syromyatnikov M.Y."/>
            <person name="Popov V.N."/>
        </authorList>
    </citation>
    <scope>NUCLEOTIDE SEQUENCE</scope>
    <source>
        <strain evidence="10">MO-1</strain>
    </source>
</reference>
<name>A0A1S7LMC0_MAGMO</name>
<dbReference type="Pfam" id="PF02321">
    <property type="entry name" value="OEP"/>
    <property type="match status" value="2"/>
</dbReference>
<feature type="coiled-coil region" evidence="8">
    <location>
        <begin position="194"/>
        <end position="221"/>
    </location>
</feature>
<dbReference type="EMBL" id="LO017727">
    <property type="protein sequence ID" value="CRH08010.1"/>
    <property type="molecule type" value="Genomic_DNA"/>
</dbReference>
<dbReference type="GO" id="GO:0009279">
    <property type="term" value="C:cell outer membrane"/>
    <property type="evidence" value="ECO:0007669"/>
    <property type="project" value="UniProtKB-SubCell"/>
</dbReference>
<dbReference type="GO" id="GO:1990281">
    <property type="term" value="C:efflux pump complex"/>
    <property type="evidence" value="ECO:0007669"/>
    <property type="project" value="TreeGrafter"/>
</dbReference>
<dbReference type="Gene3D" id="1.20.1600.10">
    <property type="entry name" value="Outer membrane efflux proteins (OEP)"/>
    <property type="match status" value="1"/>
</dbReference>
<evidence type="ECO:0000256" key="2">
    <source>
        <dbReference type="ARBA" id="ARBA00007613"/>
    </source>
</evidence>
<evidence type="ECO:0000256" key="3">
    <source>
        <dbReference type="ARBA" id="ARBA00022448"/>
    </source>
</evidence>
<keyword evidence="3" id="KW-0813">Transport</keyword>
<comment type="similarity">
    <text evidence="2">Belongs to the outer membrane factor (OMF) (TC 1.B.17) family.</text>
</comment>
<accession>A0A1S7LMC0</accession>
<proteinExistence type="inferred from homology"/>
<dbReference type="GO" id="GO:0015562">
    <property type="term" value="F:efflux transmembrane transporter activity"/>
    <property type="evidence" value="ECO:0007669"/>
    <property type="project" value="InterPro"/>
</dbReference>
<protein>
    <submittedName>
        <fullName evidence="10">Putative Type I secretion outer membrane protein</fullName>
    </submittedName>
</protein>
<dbReference type="SUPFAM" id="SSF56954">
    <property type="entry name" value="Outer membrane efflux proteins (OEP)"/>
    <property type="match status" value="1"/>
</dbReference>
<dbReference type="InterPro" id="IPR051906">
    <property type="entry name" value="TolC-like"/>
</dbReference>
<organism evidence="10">
    <name type="scientific">Magnetococcus massalia (strain MO-1)</name>
    <dbReference type="NCBI Taxonomy" id="451514"/>
    <lineage>
        <taxon>Bacteria</taxon>
        <taxon>Pseudomonadati</taxon>
        <taxon>Pseudomonadota</taxon>
        <taxon>Magnetococcia</taxon>
        <taxon>Magnetococcales</taxon>
        <taxon>Magnetococcaceae</taxon>
        <taxon>Magnetococcus</taxon>
    </lineage>
</organism>
<evidence type="ECO:0000256" key="1">
    <source>
        <dbReference type="ARBA" id="ARBA00004442"/>
    </source>
</evidence>
<evidence type="ECO:0000256" key="9">
    <source>
        <dbReference type="SAM" id="SignalP"/>
    </source>
</evidence>
<evidence type="ECO:0000256" key="7">
    <source>
        <dbReference type="ARBA" id="ARBA00023237"/>
    </source>
</evidence>
<feature type="chain" id="PRO_5010527360" evidence="9">
    <location>
        <begin position="26"/>
        <end position="427"/>
    </location>
</feature>
<sequence>MHAFFRIFTTSAFLLSAGLINPAQAATSGSEQPLTLERSLEIALQENLGLASKQATVTSKQASEEADYAALLPSLSVAASRSDITHTTANSAETESYTTTFTVSQPLYRGRSLWGTWKKSGLQTKQAELDLKRERTTLVQEVKSAWYTLLKSEALREASALALTRLKQHEVNAEALFKEGRNWRNEVLQARVEVARGEQSLIEAENDLAIAKANLNKLLRRPLDTPVIFDSSFSLTSFSGDLETLMKGALESRQDLEKTRLDIEASQWDEVITNAQRLPSVDLSYAYKITGDQLRHREMDTQGTVSLALSWEMWSWGENSKDTDAKKSATQAYRYTFEETRDSVMLEVQEAYLDVKEADKKVKVLKQALEQAEENFRVNQVRYREQLGTATDVLNAQELLTDTKADHISAMADYLTALSTLNLATGH</sequence>